<reference evidence="3" key="3">
    <citation type="submission" date="2025-09" db="UniProtKB">
        <authorList>
            <consortium name="Ensembl"/>
        </authorList>
    </citation>
    <scope>IDENTIFICATION</scope>
</reference>
<dbReference type="PRINTS" id="PR01407">
    <property type="entry name" value="BUTYPHLNCDUF"/>
</dbReference>
<dbReference type="OMA" id="CMKMFYP"/>
<dbReference type="InterPro" id="IPR003877">
    <property type="entry name" value="SPRY_dom"/>
</dbReference>
<dbReference type="GeneID" id="102696442"/>
<dbReference type="PROSITE" id="PS50188">
    <property type="entry name" value="B302_SPRY"/>
    <property type="match status" value="1"/>
</dbReference>
<keyword evidence="4" id="KW-1185">Reference proteome</keyword>
<dbReference type="Pfam" id="PF25600">
    <property type="entry name" value="TRIM_CC"/>
    <property type="match status" value="1"/>
</dbReference>
<dbReference type="Bgee" id="ENSLOCG00000002407">
    <property type="expression patterns" value="Expressed in camera-type eye"/>
</dbReference>
<feature type="domain" description="B30.2/SPRY" evidence="2">
    <location>
        <begin position="139"/>
        <end position="333"/>
    </location>
</feature>
<dbReference type="Ensembl" id="ENSLOCT00000002824.1">
    <property type="protein sequence ID" value="ENSLOCP00000002818.1"/>
    <property type="gene ID" value="ENSLOCG00000002407.1"/>
</dbReference>
<dbReference type="InParanoid" id="W5M360"/>
<dbReference type="GeneTree" id="ENSGT01040000240385"/>
<dbReference type="InterPro" id="IPR001870">
    <property type="entry name" value="B30.2/SPRY"/>
</dbReference>
<dbReference type="HOGENOM" id="CLU_013137_0_1_1"/>
<protein>
    <submittedName>
        <fullName evidence="3">E3 ubiquitin-protein ligase TRIM39-like</fullName>
    </submittedName>
</protein>
<dbReference type="GO" id="GO:0045087">
    <property type="term" value="P:innate immune response"/>
    <property type="evidence" value="ECO:0000318"/>
    <property type="project" value="GO_Central"/>
</dbReference>
<dbReference type="InterPro" id="IPR050143">
    <property type="entry name" value="TRIM/RBCC"/>
</dbReference>
<dbReference type="InterPro" id="IPR013320">
    <property type="entry name" value="ConA-like_dom_sf"/>
</dbReference>
<feature type="coiled-coil region" evidence="1">
    <location>
        <begin position="41"/>
        <end position="87"/>
    </location>
</feature>
<dbReference type="PANTHER" id="PTHR24103">
    <property type="entry name" value="E3 UBIQUITIN-PROTEIN LIGASE TRIM"/>
    <property type="match status" value="1"/>
</dbReference>
<evidence type="ECO:0000313" key="3">
    <source>
        <dbReference type="Ensembl" id="ENSLOCP00000002818.1"/>
    </source>
</evidence>
<dbReference type="RefSeq" id="XP_015201598.1">
    <property type="nucleotide sequence ID" value="XM_015346112.2"/>
</dbReference>
<dbReference type="GO" id="GO:0061630">
    <property type="term" value="F:ubiquitin protein ligase activity"/>
    <property type="evidence" value="ECO:0000318"/>
    <property type="project" value="GO_Central"/>
</dbReference>
<dbReference type="Pfam" id="PF00622">
    <property type="entry name" value="SPRY"/>
    <property type="match status" value="1"/>
</dbReference>
<dbReference type="GO" id="GO:0005737">
    <property type="term" value="C:cytoplasm"/>
    <property type="evidence" value="ECO:0000318"/>
    <property type="project" value="GO_Central"/>
</dbReference>
<dbReference type="InterPro" id="IPR058030">
    <property type="entry name" value="TRIM8/14/16/25/29/45/65_CC"/>
</dbReference>
<evidence type="ECO:0000259" key="2">
    <source>
        <dbReference type="PROSITE" id="PS50188"/>
    </source>
</evidence>
<dbReference type="InterPro" id="IPR006574">
    <property type="entry name" value="PRY"/>
</dbReference>
<reference evidence="4" key="1">
    <citation type="submission" date="2011-12" db="EMBL/GenBank/DDBJ databases">
        <title>The Draft Genome of Lepisosteus oculatus.</title>
        <authorList>
            <consortium name="The Broad Institute Genome Assembly &amp; Analysis Group"/>
            <consortium name="Computational R&amp;D Group"/>
            <consortium name="and Sequencing Platform"/>
            <person name="Di Palma F."/>
            <person name="Alfoldi J."/>
            <person name="Johnson J."/>
            <person name="Berlin A."/>
            <person name="Gnerre S."/>
            <person name="Jaffe D."/>
            <person name="MacCallum I."/>
            <person name="Young S."/>
            <person name="Walker B.J."/>
            <person name="Lander E.S."/>
            <person name="Lindblad-Toh K."/>
        </authorList>
    </citation>
    <scope>NUCLEOTIDE SEQUENCE [LARGE SCALE GENOMIC DNA]</scope>
</reference>
<dbReference type="AlphaFoldDB" id="W5M360"/>
<organism evidence="3 4">
    <name type="scientific">Lepisosteus oculatus</name>
    <name type="common">Spotted gar</name>
    <dbReference type="NCBI Taxonomy" id="7918"/>
    <lineage>
        <taxon>Eukaryota</taxon>
        <taxon>Metazoa</taxon>
        <taxon>Chordata</taxon>
        <taxon>Craniata</taxon>
        <taxon>Vertebrata</taxon>
        <taxon>Euteleostomi</taxon>
        <taxon>Actinopterygii</taxon>
        <taxon>Neopterygii</taxon>
        <taxon>Holostei</taxon>
        <taxon>Semionotiformes</taxon>
        <taxon>Lepisosteidae</taxon>
        <taxon>Lepisosteus</taxon>
    </lineage>
</organism>
<dbReference type="CDD" id="cd13733">
    <property type="entry name" value="SPRY_PRY_C-I_1"/>
    <property type="match status" value="1"/>
</dbReference>
<dbReference type="SMART" id="SM00589">
    <property type="entry name" value="PRY"/>
    <property type="match status" value="1"/>
</dbReference>
<dbReference type="FunFam" id="2.60.120.920:FF:000004">
    <property type="entry name" value="Butyrophilin subfamily 1 member A1"/>
    <property type="match status" value="1"/>
</dbReference>
<sequence>MIQDRQKKVEEIRQSVELMKTHTQREIEESVQVFAALLRSVERSQAELIALIEEKQRAEEKRAEGLITELEQEIAELQTRSTELEQLSHSGDQIHFLQRFLSLCSPSPPKKCSDNPVHADLSLGMVRNVVAGLEARLHEEIEKLPEIKLKRIRKYAADVTLDPGTAHPNLVLSEDGKRVRHRERQQVLPDNPERFDQIVRVLGREGFTSGRHYWEVAVGGKTKWDLGVARASVTRNSNLGPELSNGYWALLLREGNTYFSSERLHSSFSLSPQPQKVGVYLDYEAGEVSFYNVEAGSHIHTFRDTFAEKLHPYFNTCLWDGGTSAAPLIISPVTQTN</sequence>
<proteinExistence type="predicted"/>
<dbReference type="STRING" id="7918.ENSLOCP00000002818"/>
<dbReference type="InterPro" id="IPR043136">
    <property type="entry name" value="B30.2/SPRY_sf"/>
</dbReference>
<dbReference type="eggNOG" id="KOG2177">
    <property type="taxonomic scope" value="Eukaryota"/>
</dbReference>
<dbReference type="SUPFAM" id="SSF49899">
    <property type="entry name" value="Concanavalin A-like lectins/glucanases"/>
    <property type="match status" value="1"/>
</dbReference>
<keyword evidence="1" id="KW-0175">Coiled coil</keyword>
<evidence type="ECO:0000256" key="1">
    <source>
        <dbReference type="SAM" id="Coils"/>
    </source>
</evidence>
<accession>W5M360</accession>
<evidence type="ECO:0000313" key="4">
    <source>
        <dbReference type="Proteomes" id="UP000018468"/>
    </source>
</evidence>
<dbReference type="Proteomes" id="UP000018468">
    <property type="component" value="Linkage group LG5"/>
</dbReference>
<dbReference type="OrthoDB" id="6105938at2759"/>
<reference evidence="3" key="2">
    <citation type="submission" date="2025-08" db="UniProtKB">
        <authorList>
            <consortium name="Ensembl"/>
        </authorList>
    </citation>
    <scope>IDENTIFICATION</scope>
</reference>
<dbReference type="InterPro" id="IPR003879">
    <property type="entry name" value="Butyrophylin_SPRY"/>
</dbReference>
<dbReference type="EMBL" id="AHAT01036944">
    <property type="status" value="NOT_ANNOTATED_CDS"/>
    <property type="molecule type" value="Genomic_DNA"/>
</dbReference>
<dbReference type="KEGG" id="loc:102696442"/>
<name>W5M360_LEPOC</name>
<dbReference type="Gene3D" id="2.60.120.920">
    <property type="match status" value="1"/>
</dbReference>
<dbReference type="Pfam" id="PF13765">
    <property type="entry name" value="PRY"/>
    <property type="match status" value="1"/>
</dbReference>
<dbReference type="SMART" id="SM00449">
    <property type="entry name" value="SPRY"/>
    <property type="match status" value="1"/>
</dbReference>